<feature type="non-terminal residue" evidence="8">
    <location>
        <position position="1"/>
    </location>
</feature>
<evidence type="ECO:0000259" key="7">
    <source>
        <dbReference type="PROSITE" id="PS50850"/>
    </source>
</evidence>
<proteinExistence type="predicted"/>
<dbReference type="InterPro" id="IPR011701">
    <property type="entry name" value="MFS"/>
</dbReference>
<dbReference type="FunFam" id="1.20.1250.20:FF:000172">
    <property type="entry name" value="MFS multidrug resistance transporter"/>
    <property type="match status" value="1"/>
</dbReference>
<feature type="transmembrane region" description="Helical" evidence="6">
    <location>
        <begin position="353"/>
        <end position="375"/>
    </location>
</feature>
<dbReference type="GO" id="GO:0015203">
    <property type="term" value="F:polyamine transmembrane transporter activity"/>
    <property type="evidence" value="ECO:0007669"/>
    <property type="project" value="TreeGrafter"/>
</dbReference>
<dbReference type="Proteomes" id="UP000247810">
    <property type="component" value="Unassembled WGS sequence"/>
</dbReference>
<dbReference type="GO" id="GO:0005886">
    <property type="term" value="C:plasma membrane"/>
    <property type="evidence" value="ECO:0007669"/>
    <property type="project" value="TreeGrafter"/>
</dbReference>
<dbReference type="OrthoDB" id="3936150at2759"/>
<dbReference type="PANTHER" id="PTHR23502:SF5">
    <property type="entry name" value="QUINIDINE RESISTANCE PROTEIN 3"/>
    <property type="match status" value="1"/>
</dbReference>
<dbReference type="VEuPathDB" id="FungiDB:BO71DRAFT_403629"/>
<feature type="transmembrane region" description="Helical" evidence="6">
    <location>
        <begin position="135"/>
        <end position="154"/>
    </location>
</feature>
<protein>
    <submittedName>
        <fullName evidence="8">MFS general substrate transporter</fullName>
    </submittedName>
</protein>
<evidence type="ECO:0000313" key="9">
    <source>
        <dbReference type="Proteomes" id="UP000247810"/>
    </source>
</evidence>
<dbReference type="AlphaFoldDB" id="A0A319ECE3"/>
<keyword evidence="2" id="KW-0813">Transport</keyword>
<name>A0A319ECE3_9EURO</name>
<dbReference type="Pfam" id="PF07690">
    <property type="entry name" value="MFS_1"/>
    <property type="match status" value="1"/>
</dbReference>
<feature type="transmembrane region" description="Helical" evidence="6">
    <location>
        <begin position="291"/>
        <end position="308"/>
    </location>
</feature>
<feature type="transmembrane region" description="Helical" evidence="6">
    <location>
        <begin position="69"/>
        <end position="92"/>
    </location>
</feature>
<feature type="transmembrane region" description="Helical" evidence="6">
    <location>
        <begin position="192"/>
        <end position="216"/>
    </location>
</feature>
<keyword evidence="4 6" id="KW-1133">Transmembrane helix</keyword>
<keyword evidence="5 6" id="KW-0472">Membrane</keyword>
<dbReference type="InterPro" id="IPR036259">
    <property type="entry name" value="MFS_trans_sf"/>
</dbReference>
<evidence type="ECO:0000256" key="3">
    <source>
        <dbReference type="ARBA" id="ARBA00022692"/>
    </source>
</evidence>
<keyword evidence="9" id="KW-1185">Reference proteome</keyword>
<organism evidence="8 9">
    <name type="scientific">Aspergillus ellipticus CBS 707.79</name>
    <dbReference type="NCBI Taxonomy" id="1448320"/>
    <lineage>
        <taxon>Eukaryota</taxon>
        <taxon>Fungi</taxon>
        <taxon>Dikarya</taxon>
        <taxon>Ascomycota</taxon>
        <taxon>Pezizomycotina</taxon>
        <taxon>Eurotiomycetes</taxon>
        <taxon>Eurotiomycetidae</taxon>
        <taxon>Eurotiales</taxon>
        <taxon>Aspergillaceae</taxon>
        <taxon>Aspergillus</taxon>
        <taxon>Aspergillus subgen. Circumdati</taxon>
    </lineage>
</organism>
<dbReference type="EMBL" id="KZ826069">
    <property type="protein sequence ID" value="PYH88742.1"/>
    <property type="molecule type" value="Genomic_DNA"/>
</dbReference>
<dbReference type="STRING" id="1448320.A0A319ECE3"/>
<gene>
    <name evidence="8" type="ORF">BO71DRAFT_403629</name>
</gene>
<evidence type="ECO:0000313" key="8">
    <source>
        <dbReference type="EMBL" id="PYH88742.1"/>
    </source>
</evidence>
<evidence type="ECO:0000256" key="1">
    <source>
        <dbReference type="ARBA" id="ARBA00004141"/>
    </source>
</evidence>
<sequence length="418" mass="45314">ALDQVEADLHTTATTTNLSVALYMLAMAIFPLWWSTISDATGRRSVYLVSMALGVVFAVLAAISRSIAMLIVMRLLSGGAAASVQAVGAGTVADLWEPRERGRAMGIFFLGPQLGPLVAPIVGGALADRWGWRSTMWLIVIVAGATLGALLLLLPETMEHRRSVWTATDDGEAAWTRYARGLRMLLLDPFRIVLNLQYPAVLLTVYSSSVSFFFLYVTNISLETSFAKAPYRFGTLLLGLVYIPNSLGYMAASVVGGRWMDHVMKREAHRAGRYTAQGTPHFLPEDRMRENAWVGALCYPAAMIWYGWTVDKGIAWPVPLVANFFMGFGAMLGMGIAATMLTEFVPGKASQGVALAVFVRNTFACIGTIIASPAIDGVGNGWLFTILGLIGLASSLVIPAIRIWGPRWRQSMDGRLGN</sequence>
<feature type="domain" description="Major facilitator superfamily (MFS) profile" evidence="7">
    <location>
        <begin position="1"/>
        <end position="406"/>
    </location>
</feature>
<dbReference type="GO" id="GO:0010509">
    <property type="term" value="P:intracellular polyamine homeostasis"/>
    <property type="evidence" value="ECO:0007669"/>
    <property type="project" value="TreeGrafter"/>
</dbReference>
<dbReference type="PANTHER" id="PTHR23502">
    <property type="entry name" value="MAJOR FACILITATOR SUPERFAMILY"/>
    <property type="match status" value="1"/>
</dbReference>
<feature type="transmembrane region" description="Helical" evidence="6">
    <location>
        <begin position="381"/>
        <end position="405"/>
    </location>
</feature>
<reference evidence="8 9" key="1">
    <citation type="submission" date="2018-02" db="EMBL/GenBank/DDBJ databases">
        <title>The genomes of Aspergillus section Nigri reveals drivers in fungal speciation.</title>
        <authorList>
            <consortium name="DOE Joint Genome Institute"/>
            <person name="Vesth T.C."/>
            <person name="Nybo J."/>
            <person name="Theobald S."/>
            <person name="Brandl J."/>
            <person name="Frisvad J.C."/>
            <person name="Nielsen K.F."/>
            <person name="Lyhne E.K."/>
            <person name="Kogle M.E."/>
            <person name="Kuo A."/>
            <person name="Riley R."/>
            <person name="Clum A."/>
            <person name="Nolan M."/>
            <person name="Lipzen A."/>
            <person name="Salamov A."/>
            <person name="Henrissat B."/>
            <person name="Wiebenga A."/>
            <person name="De vries R.P."/>
            <person name="Grigoriev I.V."/>
            <person name="Mortensen U.H."/>
            <person name="Andersen M.R."/>
            <person name="Baker S.E."/>
        </authorList>
    </citation>
    <scope>NUCLEOTIDE SEQUENCE [LARGE SCALE GENOMIC DNA]</scope>
    <source>
        <strain evidence="8 9">CBS 707.79</strain>
    </source>
</reference>
<evidence type="ECO:0000256" key="2">
    <source>
        <dbReference type="ARBA" id="ARBA00022448"/>
    </source>
</evidence>
<evidence type="ECO:0000256" key="5">
    <source>
        <dbReference type="ARBA" id="ARBA00023136"/>
    </source>
</evidence>
<feature type="transmembrane region" description="Helical" evidence="6">
    <location>
        <begin position="104"/>
        <end position="123"/>
    </location>
</feature>
<feature type="transmembrane region" description="Helical" evidence="6">
    <location>
        <begin position="320"/>
        <end position="341"/>
    </location>
</feature>
<accession>A0A319ECE3</accession>
<evidence type="ECO:0000256" key="6">
    <source>
        <dbReference type="SAM" id="Phobius"/>
    </source>
</evidence>
<dbReference type="PROSITE" id="PS50850">
    <property type="entry name" value="MFS"/>
    <property type="match status" value="1"/>
</dbReference>
<dbReference type="SUPFAM" id="SSF103473">
    <property type="entry name" value="MFS general substrate transporter"/>
    <property type="match status" value="1"/>
</dbReference>
<dbReference type="Gene3D" id="1.20.1250.20">
    <property type="entry name" value="MFS general substrate transporter like domains"/>
    <property type="match status" value="1"/>
</dbReference>
<feature type="transmembrane region" description="Helical" evidence="6">
    <location>
        <begin position="236"/>
        <end position="256"/>
    </location>
</feature>
<evidence type="ECO:0000256" key="4">
    <source>
        <dbReference type="ARBA" id="ARBA00022989"/>
    </source>
</evidence>
<keyword evidence="3 6" id="KW-0812">Transmembrane</keyword>
<feature type="transmembrane region" description="Helical" evidence="6">
    <location>
        <begin position="16"/>
        <end position="34"/>
    </location>
</feature>
<comment type="subcellular location">
    <subcellularLocation>
        <location evidence="1">Membrane</location>
        <topology evidence="1">Multi-pass membrane protein</topology>
    </subcellularLocation>
</comment>
<dbReference type="InterPro" id="IPR020846">
    <property type="entry name" value="MFS_dom"/>
</dbReference>
<feature type="transmembrane region" description="Helical" evidence="6">
    <location>
        <begin position="46"/>
        <end position="63"/>
    </location>
</feature>